<dbReference type="EMBL" id="JRTT01000133">
    <property type="protein sequence ID" value="KHD73176.1"/>
    <property type="molecule type" value="Genomic_DNA"/>
</dbReference>
<evidence type="ECO:0000313" key="3">
    <source>
        <dbReference type="Proteomes" id="UP000054537"/>
    </source>
</evidence>
<protein>
    <recommendedName>
        <fullName evidence="4">Flavin reductase</fullName>
    </recommendedName>
</protein>
<feature type="compositionally biased region" description="Pro residues" evidence="1">
    <location>
        <begin position="31"/>
        <end position="47"/>
    </location>
</feature>
<reference evidence="2 3" key="1">
    <citation type="submission" date="2014-10" db="EMBL/GenBank/DDBJ databases">
        <title>Draft genome sequence of Actinoplanes utahensis NRRL 12052.</title>
        <authorList>
            <person name="Velasco-Bucheli B."/>
            <person name="del Cerro C."/>
            <person name="Hormigo D."/>
            <person name="Garcia J.L."/>
            <person name="Acebal C."/>
            <person name="Arroyo M."/>
            <person name="de la Mata I."/>
        </authorList>
    </citation>
    <scope>NUCLEOTIDE SEQUENCE [LARGE SCALE GENOMIC DNA]</scope>
    <source>
        <strain evidence="2 3">NRRL 12052</strain>
    </source>
</reference>
<gene>
    <name evidence="2" type="ORF">MB27_36755</name>
</gene>
<evidence type="ECO:0000256" key="1">
    <source>
        <dbReference type="SAM" id="MobiDB-lite"/>
    </source>
</evidence>
<dbReference type="eggNOG" id="ENOG5031T2Z">
    <property type="taxonomic scope" value="Bacteria"/>
</dbReference>
<feature type="region of interest" description="Disordered" evidence="1">
    <location>
        <begin position="29"/>
        <end position="151"/>
    </location>
</feature>
<sequence>MPFHPRHRRDWRTLWRRCICGLPAPCIDRIPPSPPPPYPPRDSPLPEGPELGRRGLYRSRHARLDAAPRPPPRPVPPTIPAPPSSPVPPRPLPPGHRTPTPTSAAPAVSPPPRSTARASIPGPVRTAIPAATDAPTYQPLTSGGVQLSTTQRPEHLSDRPDWLCRACGHPWPCPEARACLLSEYRAFPSLLRIYLSAQMYDALEDLTAHGTPPPLNMYERFLSWARPTPPT</sequence>
<dbReference type="Proteomes" id="UP000054537">
    <property type="component" value="Unassembled WGS sequence"/>
</dbReference>
<dbReference type="STRING" id="1869.MB27_36755"/>
<keyword evidence="3" id="KW-1185">Reference proteome</keyword>
<name>A0A0A6UCG7_ACTUT</name>
<feature type="compositionally biased region" description="Pro residues" evidence="1">
    <location>
        <begin position="68"/>
        <end position="96"/>
    </location>
</feature>
<evidence type="ECO:0000313" key="2">
    <source>
        <dbReference type="EMBL" id="KHD73176.1"/>
    </source>
</evidence>
<feature type="compositionally biased region" description="Polar residues" evidence="1">
    <location>
        <begin position="138"/>
        <end position="151"/>
    </location>
</feature>
<organism evidence="2 3">
    <name type="scientific">Actinoplanes utahensis</name>
    <dbReference type="NCBI Taxonomy" id="1869"/>
    <lineage>
        <taxon>Bacteria</taxon>
        <taxon>Bacillati</taxon>
        <taxon>Actinomycetota</taxon>
        <taxon>Actinomycetes</taxon>
        <taxon>Micromonosporales</taxon>
        <taxon>Micromonosporaceae</taxon>
        <taxon>Actinoplanes</taxon>
    </lineage>
</organism>
<comment type="caution">
    <text evidence="2">The sequence shown here is derived from an EMBL/GenBank/DDBJ whole genome shotgun (WGS) entry which is preliminary data.</text>
</comment>
<dbReference type="AlphaFoldDB" id="A0A0A6UCG7"/>
<evidence type="ECO:0008006" key="4">
    <source>
        <dbReference type="Google" id="ProtNLM"/>
    </source>
</evidence>
<feature type="compositionally biased region" description="Low complexity" evidence="1">
    <location>
        <begin position="97"/>
        <end position="107"/>
    </location>
</feature>
<accession>A0A0A6UCG7</accession>
<proteinExistence type="predicted"/>